<evidence type="ECO:0000256" key="4">
    <source>
        <dbReference type="ARBA" id="ARBA00022705"/>
    </source>
</evidence>
<evidence type="ECO:0000256" key="1">
    <source>
        <dbReference type="ARBA" id="ARBA00004123"/>
    </source>
</evidence>
<sequence>MICVRTKPQLSKPTLNQDASRQRPHDVFSSKTRFSVLRQRYPTRLLNKVLFSSLASLLPQQALLVRILAEHLRRVRLYVELRLDELLGWRAPRLQSTFPVPLQPKLRAVVVDASISLPMLWIILILFIFLQALPQTQYPPKNRRGDIHSSLGLTTRSRRQTQTPRTLHTPRAGADALASDADALASDGALPDIPASSAAPEPGDGSDVGPLSAAAAPTDEPGELCTIWGTMLKYRVAFDRAQASLSSFSSPAVARTHAHPEEGEKPVYEEYMRLMRKTGETNLNLDIQNLLAYPPSKKLYQYVIKHPQELIPAMDTVLKEFMLEEQCLTPSLQQIAERDTEESRDGMEGQVAYEEIGEIMGKVYKVRPFGVKSVNMRELNPSDTEKLVSISGLIIRTTPIISDMKVAFFRCLVYSHTVQVEIERGKIAEPGRCPRDVCPSVGSMGLVHDRCWFLLQMRLCRPPNLAYPRNTRLYTTSSSMWVNLVTGDRIVVTGIFRSVGVRADPSGRKRKMEEFV</sequence>
<evidence type="ECO:0000256" key="5">
    <source>
        <dbReference type="ARBA" id="ARBA00022741"/>
    </source>
</evidence>
<feature type="region of interest" description="Disordered" evidence="11">
    <location>
        <begin position="189"/>
        <end position="219"/>
    </location>
</feature>
<evidence type="ECO:0000256" key="7">
    <source>
        <dbReference type="ARBA" id="ARBA00022806"/>
    </source>
</evidence>
<keyword evidence="4" id="KW-0235">DNA replication</keyword>
<feature type="domain" description="MCM N-terminal" evidence="13">
    <location>
        <begin position="249"/>
        <end position="337"/>
    </location>
</feature>
<name>A0A8H5FEE5_9AGAR</name>
<evidence type="ECO:0000256" key="11">
    <source>
        <dbReference type="SAM" id="MobiDB-lite"/>
    </source>
</evidence>
<dbReference type="GO" id="GO:0003697">
    <property type="term" value="F:single-stranded DNA binding"/>
    <property type="evidence" value="ECO:0007669"/>
    <property type="project" value="TreeGrafter"/>
</dbReference>
<keyword evidence="16" id="KW-1185">Reference proteome</keyword>
<dbReference type="InterPro" id="IPR027925">
    <property type="entry name" value="MCM_N"/>
</dbReference>
<dbReference type="Proteomes" id="UP000559256">
    <property type="component" value="Unassembled WGS sequence"/>
</dbReference>
<dbReference type="Pfam" id="PF14551">
    <property type="entry name" value="MCM_N"/>
    <property type="match status" value="1"/>
</dbReference>
<keyword evidence="7" id="KW-0347">Helicase</keyword>
<evidence type="ECO:0000313" key="15">
    <source>
        <dbReference type="EMBL" id="KAF5333761.1"/>
    </source>
</evidence>
<dbReference type="GO" id="GO:0016787">
    <property type="term" value="F:hydrolase activity"/>
    <property type="evidence" value="ECO:0007669"/>
    <property type="project" value="UniProtKB-KW"/>
</dbReference>
<evidence type="ECO:0000256" key="8">
    <source>
        <dbReference type="ARBA" id="ARBA00022840"/>
    </source>
</evidence>
<feature type="domain" description="MCM OB" evidence="14">
    <location>
        <begin position="375"/>
        <end position="499"/>
    </location>
</feature>
<dbReference type="EMBL" id="JAACJM010000288">
    <property type="protein sequence ID" value="KAF5333761.1"/>
    <property type="molecule type" value="Genomic_DNA"/>
</dbReference>
<dbReference type="GO" id="GO:0005656">
    <property type="term" value="C:nuclear pre-replicative complex"/>
    <property type="evidence" value="ECO:0007669"/>
    <property type="project" value="UniProtKB-ARBA"/>
</dbReference>
<dbReference type="Pfam" id="PF17207">
    <property type="entry name" value="MCM_OB"/>
    <property type="match status" value="1"/>
</dbReference>
<dbReference type="GO" id="GO:0006271">
    <property type="term" value="P:DNA strand elongation involved in DNA replication"/>
    <property type="evidence" value="ECO:0007669"/>
    <property type="project" value="TreeGrafter"/>
</dbReference>
<keyword evidence="9" id="KW-0238">DNA-binding</keyword>
<dbReference type="GO" id="GO:0005524">
    <property type="term" value="F:ATP binding"/>
    <property type="evidence" value="ECO:0007669"/>
    <property type="project" value="UniProtKB-KW"/>
</dbReference>
<evidence type="ECO:0000256" key="6">
    <source>
        <dbReference type="ARBA" id="ARBA00022801"/>
    </source>
</evidence>
<accession>A0A8H5FEE5</accession>
<keyword evidence="12" id="KW-0472">Membrane</keyword>
<comment type="similarity">
    <text evidence="2">Belongs to the MCM family.</text>
</comment>
<protein>
    <recommendedName>
        <fullName evidence="3">DNA helicase</fullName>
        <ecNumber evidence="3">3.6.4.12</ecNumber>
    </recommendedName>
</protein>
<gene>
    <name evidence="15" type="ORF">D9758_016588</name>
</gene>
<keyword evidence="10" id="KW-0539">Nucleus</keyword>
<dbReference type="FunFam" id="2.20.28.10:FF:000003">
    <property type="entry name" value="DNA helicase"/>
    <property type="match status" value="1"/>
</dbReference>
<dbReference type="PANTHER" id="PTHR11630">
    <property type="entry name" value="DNA REPLICATION LICENSING FACTOR MCM FAMILY MEMBER"/>
    <property type="match status" value="1"/>
</dbReference>
<dbReference type="GO" id="GO:0031261">
    <property type="term" value="C:DNA replication preinitiation complex"/>
    <property type="evidence" value="ECO:0007669"/>
    <property type="project" value="UniProtKB-ARBA"/>
</dbReference>
<dbReference type="OrthoDB" id="3252172at2759"/>
<evidence type="ECO:0000259" key="14">
    <source>
        <dbReference type="Pfam" id="PF17207"/>
    </source>
</evidence>
<feature type="compositionally biased region" description="Low complexity" evidence="11">
    <location>
        <begin position="149"/>
        <end position="173"/>
    </location>
</feature>
<dbReference type="AlphaFoldDB" id="A0A8H5FEE5"/>
<keyword evidence="12" id="KW-0812">Transmembrane</keyword>
<dbReference type="PANTHER" id="PTHR11630:SF66">
    <property type="entry name" value="DNA REPLICATION LICENSING FACTOR MCM4"/>
    <property type="match status" value="1"/>
</dbReference>
<keyword evidence="6" id="KW-0378">Hydrolase</keyword>
<keyword evidence="8" id="KW-0067">ATP-binding</keyword>
<dbReference type="GO" id="GO:0000727">
    <property type="term" value="P:double-strand break repair via break-induced replication"/>
    <property type="evidence" value="ECO:0007669"/>
    <property type="project" value="TreeGrafter"/>
</dbReference>
<keyword evidence="12" id="KW-1133">Transmembrane helix</keyword>
<dbReference type="InterPro" id="IPR031327">
    <property type="entry name" value="MCM"/>
</dbReference>
<feature type="region of interest" description="Disordered" evidence="11">
    <location>
        <begin position="1"/>
        <end position="22"/>
    </location>
</feature>
<evidence type="ECO:0000256" key="3">
    <source>
        <dbReference type="ARBA" id="ARBA00012551"/>
    </source>
</evidence>
<comment type="caution">
    <text evidence="15">The sequence shown here is derived from an EMBL/GenBank/DDBJ whole genome shotgun (WGS) entry which is preliminary data.</text>
</comment>
<dbReference type="GO" id="GO:0042555">
    <property type="term" value="C:MCM complex"/>
    <property type="evidence" value="ECO:0007669"/>
    <property type="project" value="TreeGrafter"/>
</dbReference>
<dbReference type="GO" id="GO:0017116">
    <property type="term" value="F:single-stranded DNA helicase activity"/>
    <property type="evidence" value="ECO:0007669"/>
    <property type="project" value="TreeGrafter"/>
</dbReference>
<evidence type="ECO:0000259" key="13">
    <source>
        <dbReference type="Pfam" id="PF14551"/>
    </source>
</evidence>
<dbReference type="EC" id="3.6.4.12" evidence="3"/>
<comment type="subcellular location">
    <subcellularLocation>
        <location evidence="1">Nucleus</location>
    </subcellularLocation>
</comment>
<dbReference type="GO" id="GO:0097373">
    <property type="term" value="C:MCM core complex"/>
    <property type="evidence" value="ECO:0007669"/>
    <property type="project" value="UniProtKB-ARBA"/>
</dbReference>
<evidence type="ECO:0000256" key="9">
    <source>
        <dbReference type="ARBA" id="ARBA00023125"/>
    </source>
</evidence>
<dbReference type="SUPFAM" id="SSF50249">
    <property type="entry name" value="Nucleic acid-binding proteins"/>
    <property type="match status" value="1"/>
</dbReference>
<dbReference type="Gene3D" id="2.20.28.10">
    <property type="match status" value="1"/>
</dbReference>
<reference evidence="15 16" key="1">
    <citation type="journal article" date="2020" name="ISME J.">
        <title>Uncovering the hidden diversity of litter-decomposition mechanisms in mushroom-forming fungi.</title>
        <authorList>
            <person name="Floudas D."/>
            <person name="Bentzer J."/>
            <person name="Ahren D."/>
            <person name="Johansson T."/>
            <person name="Persson P."/>
            <person name="Tunlid A."/>
        </authorList>
    </citation>
    <scope>NUCLEOTIDE SEQUENCE [LARGE SCALE GENOMIC DNA]</scope>
    <source>
        <strain evidence="15 16">CBS 291.85</strain>
    </source>
</reference>
<dbReference type="GO" id="GO:0043596">
    <property type="term" value="C:nuclear replication fork"/>
    <property type="evidence" value="ECO:0007669"/>
    <property type="project" value="UniProtKB-ARBA"/>
</dbReference>
<feature type="compositionally biased region" description="Polar residues" evidence="11">
    <location>
        <begin position="8"/>
        <end position="19"/>
    </location>
</feature>
<dbReference type="GO" id="GO:0006279">
    <property type="term" value="P:premeiotic DNA replication"/>
    <property type="evidence" value="ECO:0007669"/>
    <property type="project" value="UniProtKB-ARBA"/>
</dbReference>
<dbReference type="InterPro" id="IPR033762">
    <property type="entry name" value="MCM_OB"/>
</dbReference>
<organism evidence="15 16">
    <name type="scientific">Tetrapyrgos nigripes</name>
    <dbReference type="NCBI Taxonomy" id="182062"/>
    <lineage>
        <taxon>Eukaryota</taxon>
        <taxon>Fungi</taxon>
        <taxon>Dikarya</taxon>
        <taxon>Basidiomycota</taxon>
        <taxon>Agaricomycotina</taxon>
        <taxon>Agaricomycetes</taxon>
        <taxon>Agaricomycetidae</taxon>
        <taxon>Agaricales</taxon>
        <taxon>Marasmiineae</taxon>
        <taxon>Marasmiaceae</taxon>
        <taxon>Tetrapyrgos</taxon>
    </lineage>
</organism>
<evidence type="ECO:0000256" key="12">
    <source>
        <dbReference type="SAM" id="Phobius"/>
    </source>
</evidence>
<proteinExistence type="inferred from homology"/>
<dbReference type="Gene3D" id="2.40.50.140">
    <property type="entry name" value="Nucleic acid-binding proteins"/>
    <property type="match status" value="1"/>
</dbReference>
<dbReference type="GO" id="GO:1902975">
    <property type="term" value="P:mitotic DNA replication initiation"/>
    <property type="evidence" value="ECO:0007669"/>
    <property type="project" value="TreeGrafter"/>
</dbReference>
<evidence type="ECO:0000256" key="2">
    <source>
        <dbReference type="ARBA" id="ARBA00008010"/>
    </source>
</evidence>
<feature type="transmembrane region" description="Helical" evidence="12">
    <location>
        <begin position="109"/>
        <end position="133"/>
    </location>
</feature>
<evidence type="ECO:0000256" key="10">
    <source>
        <dbReference type="ARBA" id="ARBA00023242"/>
    </source>
</evidence>
<dbReference type="Gene3D" id="3.30.1640.10">
    <property type="entry name" value="mini-chromosome maintenance (MCM) complex, chain A, domain 1"/>
    <property type="match status" value="1"/>
</dbReference>
<feature type="region of interest" description="Disordered" evidence="11">
    <location>
        <begin position="141"/>
        <end position="173"/>
    </location>
</feature>
<dbReference type="InterPro" id="IPR012340">
    <property type="entry name" value="NA-bd_OB-fold"/>
</dbReference>
<keyword evidence="5" id="KW-0547">Nucleotide-binding</keyword>
<evidence type="ECO:0000313" key="16">
    <source>
        <dbReference type="Proteomes" id="UP000559256"/>
    </source>
</evidence>